<comment type="caution">
    <text evidence="2">The sequence shown here is derived from an EMBL/GenBank/DDBJ whole genome shotgun (WGS) entry which is preliminary data.</text>
</comment>
<evidence type="ECO:0000313" key="2">
    <source>
        <dbReference type="EMBL" id="KZB01849.1"/>
    </source>
</evidence>
<organism evidence="2">
    <name type="scientific">Rhizobium leguminosarum</name>
    <dbReference type="NCBI Taxonomy" id="384"/>
    <lineage>
        <taxon>Bacteria</taxon>
        <taxon>Pseudomonadati</taxon>
        <taxon>Pseudomonadota</taxon>
        <taxon>Alphaproteobacteria</taxon>
        <taxon>Hyphomicrobiales</taxon>
        <taxon>Rhizobiaceae</taxon>
        <taxon>Rhizobium/Agrobacterium group</taxon>
        <taxon>Rhizobium</taxon>
    </lineage>
</organism>
<reference evidence="2" key="1">
    <citation type="submission" date="2016-03" db="EMBL/GenBank/DDBJ databases">
        <title>Microsymbionts genomes from the relict species Vavilovia formosa.</title>
        <authorList>
            <person name="Chirak E."/>
            <person name="Kimeklis A."/>
            <person name="Kopat V."/>
            <person name="Andronov E."/>
        </authorList>
    </citation>
    <scope>NUCLEOTIDE SEQUENCE [LARGE SCALE GENOMIC DNA]</scope>
    <source>
        <strain evidence="2">Vaf12</strain>
    </source>
</reference>
<dbReference type="PANTHER" id="PTHR43677:SF1">
    <property type="entry name" value="ACRYLYL-COA REDUCTASE ACUI-RELATED"/>
    <property type="match status" value="1"/>
</dbReference>
<dbReference type="SUPFAM" id="SSF51735">
    <property type="entry name" value="NAD(P)-binding Rossmann-fold domains"/>
    <property type="match status" value="1"/>
</dbReference>
<dbReference type="CDD" id="cd08288">
    <property type="entry name" value="MDR_yhdh"/>
    <property type="match status" value="1"/>
</dbReference>
<dbReference type="SMART" id="SM00829">
    <property type="entry name" value="PKS_ER"/>
    <property type="match status" value="1"/>
</dbReference>
<dbReference type="AlphaFoldDB" id="A0A154IMN7"/>
<dbReference type="SUPFAM" id="SSF50129">
    <property type="entry name" value="GroES-like"/>
    <property type="match status" value="1"/>
</dbReference>
<dbReference type="NCBIfam" id="TIGR02823">
    <property type="entry name" value="oxido_YhdH"/>
    <property type="match status" value="1"/>
</dbReference>
<dbReference type="InterPro" id="IPR013154">
    <property type="entry name" value="ADH-like_N"/>
</dbReference>
<dbReference type="PANTHER" id="PTHR43677">
    <property type="entry name" value="SHORT-CHAIN DEHYDROGENASE/REDUCTASE"/>
    <property type="match status" value="1"/>
</dbReference>
<feature type="domain" description="Enoyl reductase (ER)" evidence="1">
    <location>
        <begin position="12"/>
        <end position="324"/>
    </location>
</feature>
<dbReference type="Pfam" id="PF08240">
    <property type="entry name" value="ADH_N"/>
    <property type="match status" value="1"/>
</dbReference>
<evidence type="ECO:0000259" key="1">
    <source>
        <dbReference type="SMART" id="SM00829"/>
    </source>
</evidence>
<dbReference type="GO" id="GO:0043957">
    <property type="term" value="F:acryloyl-CoA reductase (NADPH) activity"/>
    <property type="evidence" value="ECO:0007669"/>
    <property type="project" value="TreeGrafter"/>
</dbReference>
<dbReference type="RefSeq" id="WP_062940885.1">
    <property type="nucleotide sequence ID" value="NZ_CP171845.1"/>
</dbReference>
<dbReference type="InterPro" id="IPR014188">
    <property type="entry name" value="Acrylyl-CoA_reductase_AcuI"/>
</dbReference>
<gene>
    <name evidence="2" type="ORF">A4A59_12505</name>
</gene>
<dbReference type="InterPro" id="IPR051397">
    <property type="entry name" value="Zn-ADH-like_protein"/>
</dbReference>
<dbReference type="InterPro" id="IPR020843">
    <property type="entry name" value="ER"/>
</dbReference>
<dbReference type="InterPro" id="IPR011032">
    <property type="entry name" value="GroES-like_sf"/>
</dbReference>
<proteinExistence type="predicted"/>
<sequence length="328" mass="34441">MTFKALLATKPGEKIETNLVELEERDLMPGDVTIAVEYSTVNYKDALALSGHADVIKTFPLIPGIDFAGTVEASSYPGIEVGDRVVANSWGLSQTHHGGFAQKARVNGDWLVKIPSRFSTKDTMAIGTAGYTAMLSVLALEHGGLTPESGDVLVTGANGGVGSIAIAILSGLGYRVIASTGRPEEAGYLRELGAAEIIDRKTLSEAGAPIAAERWAGAIDSVGSHTLANILAQMKYRGVVTANGLAQGMDLPGSVLPFILRNVTLAGIDSVHAPQSARVEAWSRLDRDLDLVKLARTTQTVGLADVPDVVGRIFQGKVQGRTVVDVNA</sequence>
<dbReference type="InterPro" id="IPR036291">
    <property type="entry name" value="NAD(P)-bd_dom_sf"/>
</dbReference>
<protein>
    <submittedName>
        <fullName evidence="2">NADPH:quinone dehydrogenase</fullName>
    </submittedName>
</protein>
<dbReference type="Pfam" id="PF00107">
    <property type="entry name" value="ADH_zinc_N"/>
    <property type="match status" value="1"/>
</dbReference>
<dbReference type="Gene3D" id="3.90.180.10">
    <property type="entry name" value="Medium-chain alcohol dehydrogenases, catalytic domain"/>
    <property type="match status" value="1"/>
</dbReference>
<dbReference type="Gene3D" id="3.40.50.720">
    <property type="entry name" value="NAD(P)-binding Rossmann-like Domain"/>
    <property type="match status" value="1"/>
</dbReference>
<name>A0A154IMN7_RHILE</name>
<accession>A0A154IMN7</accession>
<dbReference type="InterPro" id="IPR013149">
    <property type="entry name" value="ADH-like_C"/>
</dbReference>
<dbReference type="EMBL" id="LVYU01000078">
    <property type="protein sequence ID" value="KZB01849.1"/>
    <property type="molecule type" value="Genomic_DNA"/>
</dbReference>